<proteinExistence type="predicted"/>
<feature type="compositionally biased region" description="Polar residues" evidence="1">
    <location>
        <begin position="241"/>
        <end position="252"/>
    </location>
</feature>
<organism evidence="2">
    <name type="scientific">Helicotheca tamesis</name>
    <dbReference type="NCBI Taxonomy" id="374047"/>
    <lineage>
        <taxon>Eukaryota</taxon>
        <taxon>Sar</taxon>
        <taxon>Stramenopiles</taxon>
        <taxon>Ochrophyta</taxon>
        <taxon>Bacillariophyta</taxon>
        <taxon>Mediophyceae</taxon>
        <taxon>Lithodesmiophycidae</taxon>
        <taxon>Lithodesmiales</taxon>
        <taxon>Lithodesmiaceae</taxon>
        <taxon>Helicotheca</taxon>
    </lineage>
</organism>
<feature type="region of interest" description="Disordered" evidence="1">
    <location>
        <begin position="238"/>
        <end position="264"/>
    </location>
</feature>
<feature type="compositionally biased region" description="Polar residues" evidence="1">
    <location>
        <begin position="126"/>
        <end position="136"/>
    </location>
</feature>
<feature type="compositionally biased region" description="Basic and acidic residues" evidence="1">
    <location>
        <begin position="150"/>
        <end position="159"/>
    </location>
</feature>
<dbReference type="AlphaFoldDB" id="A0A7S2HJI8"/>
<accession>A0A7S2HJI8</accession>
<feature type="compositionally biased region" description="Acidic residues" evidence="1">
    <location>
        <begin position="177"/>
        <end position="188"/>
    </location>
</feature>
<reference evidence="2" key="1">
    <citation type="submission" date="2021-01" db="EMBL/GenBank/DDBJ databases">
        <authorList>
            <person name="Corre E."/>
            <person name="Pelletier E."/>
            <person name="Niang G."/>
            <person name="Scheremetjew M."/>
            <person name="Finn R."/>
            <person name="Kale V."/>
            <person name="Holt S."/>
            <person name="Cochrane G."/>
            <person name="Meng A."/>
            <person name="Brown T."/>
            <person name="Cohen L."/>
        </authorList>
    </citation>
    <scope>NUCLEOTIDE SEQUENCE</scope>
    <source>
        <strain evidence="2">CCMP826</strain>
    </source>
</reference>
<feature type="region of interest" description="Disordered" evidence="1">
    <location>
        <begin position="1"/>
        <end position="222"/>
    </location>
</feature>
<feature type="compositionally biased region" description="Gly residues" evidence="1">
    <location>
        <begin position="192"/>
        <end position="201"/>
    </location>
</feature>
<evidence type="ECO:0000313" key="2">
    <source>
        <dbReference type="EMBL" id="CAD9492709.1"/>
    </source>
</evidence>
<gene>
    <name evidence="2" type="ORF">HTAM1171_LOCUS5990</name>
</gene>
<sequence>MASTKYELQEIERSAQGGRSAPPQAPAKEDDDMRRGSSLFASGGPAYEVPPSGGGGGGDLLVDFPGSKSSASHDDDDGGDELPPLRNSGTPANMSGPGRGTNGNQNAGYAQPPPGSFTGGRVPVGSGSSAMVNPTSIAAAAGPLGPPPSNKEETGDIRRNSVVLNPVAMGGLAGLIDFDDSDYEDSDDDGGRPGGPAGGPMPGNSSGFNPAASGGPDHRPMVGGFAAAAYEAAREYHYKNQGRQVRTSQMGSRSHGRPNAPSYP</sequence>
<evidence type="ECO:0000256" key="1">
    <source>
        <dbReference type="SAM" id="MobiDB-lite"/>
    </source>
</evidence>
<protein>
    <submittedName>
        <fullName evidence="2">Uncharacterized protein</fullName>
    </submittedName>
</protein>
<name>A0A7S2HJI8_9STRA</name>
<dbReference type="EMBL" id="HBGV01009642">
    <property type="protein sequence ID" value="CAD9492709.1"/>
    <property type="molecule type" value="Transcribed_RNA"/>
</dbReference>